<keyword evidence="2" id="KW-1185">Reference proteome</keyword>
<reference evidence="1 2" key="1">
    <citation type="submission" date="2023-08" db="EMBL/GenBank/DDBJ databases">
        <title>Black Yeasts Isolated from many extreme environments.</title>
        <authorList>
            <person name="Coleine C."/>
            <person name="Stajich J.E."/>
            <person name="Selbmann L."/>
        </authorList>
    </citation>
    <scope>NUCLEOTIDE SEQUENCE [LARGE SCALE GENOMIC DNA]</scope>
    <source>
        <strain evidence="1 2">CCFEE 536</strain>
    </source>
</reference>
<comment type="caution">
    <text evidence="1">The sequence shown here is derived from an EMBL/GenBank/DDBJ whole genome shotgun (WGS) entry which is preliminary data.</text>
</comment>
<organism evidence="1 2">
    <name type="scientific">Cryomyces antarcticus</name>
    <dbReference type="NCBI Taxonomy" id="329879"/>
    <lineage>
        <taxon>Eukaryota</taxon>
        <taxon>Fungi</taxon>
        <taxon>Dikarya</taxon>
        <taxon>Ascomycota</taxon>
        <taxon>Pezizomycotina</taxon>
        <taxon>Dothideomycetes</taxon>
        <taxon>Dothideomycetes incertae sedis</taxon>
        <taxon>Cryomyces</taxon>
    </lineage>
</organism>
<dbReference type="Proteomes" id="UP001357485">
    <property type="component" value="Unassembled WGS sequence"/>
</dbReference>
<accession>A0ABR0JTI0</accession>
<dbReference type="EMBL" id="JAVRRA010027081">
    <property type="protein sequence ID" value="KAK5069975.1"/>
    <property type="molecule type" value="Genomic_DNA"/>
</dbReference>
<evidence type="ECO:0000313" key="1">
    <source>
        <dbReference type="EMBL" id="KAK5069975.1"/>
    </source>
</evidence>
<name>A0ABR0JTI0_9PEZI</name>
<protein>
    <submittedName>
        <fullName evidence="1">Uncharacterized protein</fullName>
    </submittedName>
</protein>
<gene>
    <name evidence="1" type="ORF">LTR16_009436</name>
</gene>
<proteinExistence type="predicted"/>
<sequence length="155" mass="17667">MKATNARDKRTSDVSTRLVRIRDHIKSCKTAQNLPPLFNSIRLELHVLPFLEVTAAMLRNARLLFNDDGLPQLFDDAFSNGVQYPWDIKADAQELYQKWARQDFDTNLLRGIRMGKPKSKNTKYAVPADRSSDAIEPGYPERVPANYFGQGTLIN</sequence>
<evidence type="ECO:0000313" key="2">
    <source>
        <dbReference type="Proteomes" id="UP001357485"/>
    </source>
</evidence>
<feature type="non-terminal residue" evidence="1">
    <location>
        <position position="155"/>
    </location>
</feature>